<evidence type="ECO:0000256" key="3">
    <source>
        <dbReference type="ARBA" id="ARBA00022833"/>
    </source>
</evidence>
<keyword evidence="7" id="KW-1185">Reference proteome</keyword>
<dbReference type="Gene3D" id="3.90.1590.10">
    <property type="entry name" value="glutathione-dependent formaldehyde- activating enzyme (gfa)"/>
    <property type="match status" value="1"/>
</dbReference>
<comment type="similarity">
    <text evidence="1">Belongs to the Gfa family.</text>
</comment>
<dbReference type="InterPro" id="IPR006913">
    <property type="entry name" value="CENP-V/GFA"/>
</dbReference>
<keyword evidence="4" id="KW-0456">Lyase</keyword>
<dbReference type="Proteomes" id="UP000037773">
    <property type="component" value="Unassembled WGS sequence"/>
</dbReference>
<feature type="domain" description="CENP-V/GFA" evidence="5">
    <location>
        <begin position="8"/>
        <end position="117"/>
    </location>
</feature>
<accession>A0A0M8QUT8</accession>
<dbReference type="PANTHER" id="PTHR33337">
    <property type="entry name" value="GFA DOMAIN-CONTAINING PROTEIN"/>
    <property type="match status" value="1"/>
</dbReference>
<dbReference type="PANTHER" id="PTHR33337:SF40">
    <property type="entry name" value="CENP-V_GFA DOMAIN-CONTAINING PROTEIN-RELATED"/>
    <property type="match status" value="1"/>
</dbReference>
<dbReference type="PROSITE" id="PS51891">
    <property type="entry name" value="CENP_V_GFA"/>
    <property type="match status" value="1"/>
</dbReference>
<dbReference type="GO" id="GO:0046872">
    <property type="term" value="F:metal ion binding"/>
    <property type="evidence" value="ECO:0007669"/>
    <property type="project" value="UniProtKB-KW"/>
</dbReference>
<protein>
    <submittedName>
        <fullName evidence="6">Aldehyde-activating protein</fullName>
    </submittedName>
</protein>
<dbReference type="Pfam" id="PF04828">
    <property type="entry name" value="GFA"/>
    <property type="match status" value="1"/>
</dbReference>
<dbReference type="OrthoDB" id="9786619at2"/>
<organism evidence="6 7">
    <name type="scientific">Streptomyces caelestis</name>
    <dbReference type="NCBI Taxonomy" id="36816"/>
    <lineage>
        <taxon>Bacteria</taxon>
        <taxon>Bacillati</taxon>
        <taxon>Actinomycetota</taxon>
        <taxon>Actinomycetes</taxon>
        <taxon>Kitasatosporales</taxon>
        <taxon>Streptomycetaceae</taxon>
        <taxon>Streptomyces</taxon>
    </lineage>
</organism>
<dbReference type="PATRIC" id="fig|36816.3.peg.107"/>
<dbReference type="InterPro" id="IPR011057">
    <property type="entry name" value="Mss4-like_sf"/>
</dbReference>
<gene>
    <name evidence="6" type="ORF">ADK41_00500</name>
</gene>
<sequence length="134" mass="14440">MDAPPPVRTGHCQCGRISYQVTGVPDDPHLCSCVHETRISGGPAVLWVGFPLDSLIWTGPGGEPKWYATYPTLRRGFCPDCGSQLVSIADDSDMVMVTGFSLADQNGIEPLGHSFREHAVPWMHITLAPAPAPD</sequence>
<reference evidence="6 7" key="1">
    <citation type="submission" date="2015-07" db="EMBL/GenBank/DDBJ databases">
        <authorList>
            <person name="Noorani M."/>
        </authorList>
    </citation>
    <scope>NUCLEOTIDE SEQUENCE [LARGE SCALE GENOMIC DNA]</scope>
    <source>
        <strain evidence="6 7">NRRL B-24567</strain>
    </source>
</reference>
<keyword evidence="3" id="KW-0862">Zinc</keyword>
<evidence type="ECO:0000259" key="5">
    <source>
        <dbReference type="PROSITE" id="PS51891"/>
    </source>
</evidence>
<evidence type="ECO:0000256" key="4">
    <source>
        <dbReference type="ARBA" id="ARBA00023239"/>
    </source>
</evidence>
<keyword evidence="2" id="KW-0479">Metal-binding</keyword>
<evidence type="ECO:0000313" key="7">
    <source>
        <dbReference type="Proteomes" id="UP000037773"/>
    </source>
</evidence>
<evidence type="ECO:0000313" key="6">
    <source>
        <dbReference type="EMBL" id="KOT46735.1"/>
    </source>
</evidence>
<evidence type="ECO:0000256" key="1">
    <source>
        <dbReference type="ARBA" id="ARBA00005495"/>
    </source>
</evidence>
<dbReference type="EMBL" id="LGCN01000001">
    <property type="protein sequence ID" value="KOT46735.1"/>
    <property type="molecule type" value="Genomic_DNA"/>
</dbReference>
<name>A0A0M8QUT8_9ACTN</name>
<dbReference type="SUPFAM" id="SSF51316">
    <property type="entry name" value="Mss4-like"/>
    <property type="match status" value="1"/>
</dbReference>
<dbReference type="GO" id="GO:0016846">
    <property type="term" value="F:carbon-sulfur lyase activity"/>
    <property type="evidence" value="ECO:0007669"/>
    <property type="project" value="InterPro"/>
</dbReference>
<proteinExistence type="inferred from homology"/>
<evidence type="ECO:0000256" key="2">
    <source>
        <dbReference type="ARBA" id="ARBA00022723"/>
    </source>
</evidence>
<comment type="caution">
    <text evidence="6">The sequence shown here is derived from an EMBL/GenBank/DDBJ whole genome shotgun (WGS) entry which is preliminary data.</text>
</comment>
<dbReference type="AlphaFoldDB" id="A0A0M8QUT8"/>